<keyword evidence="2" id="KW-0732">Signal</keyword>
<reference evidence="5 6" key="1">
    <citation type="submission" date="2016-10" db="EMBL/GenBank/DDBJ databases">
        <authorList>
            <person name="de Groot N.N."/>
        </authorList>
    </citation>
    <scope>NUCLEOTIDE SEQUENCE [LARGE SCALE GENOMIC DNA]</scope>
    <source>
        <strain evidence="5 6">DSM 19938</strain>
    </source>
</reference>
<dbReference type="InterPro" id="IPR057436">
    <property type="entry name" value="5TMH_Lnb"/>
</dbReference>
<keyword evidence="1" id="KW-1133">Transmembrane helix</keyword>
<dbReference type="RefSeq" id="WP_090335575.1">
    <property type="nucleotide sequence ID" value="NZ_FNXY01000004.1"/>
</dbReference>
<feature type="signal peptide" evidence="2">
    <location>
        <begin position="1"/>
        <end position="18"/>
    </location>
</feature>
<evidence type="ECO:0000256" key="2">
    <source>
        <dbReference type="SAM" id="SignalP"/>
    </source>
</evidence>
<evidence type="ECO:0000259" key="3">
    <source>
        <dbReference type="Pfam" id="PF13387"/>
    </source>
</evidence>
<evidence type="ECO:0000313" key="5">
    <source>
        <dbReference type="EMBL" id="SEI92332.1"/>
    </source>
</evidence>
<proteinExistence type="predicted"/>
<feature type="chain" id="PRO_5011434102" evidence="2">
    <location>
        <begin position="19"/>
        <end position="388"/>
    </location>
</feature>
<feature type="transmembrane region" description="Helical" evidence="1">
    <location>
        <begin position="278"/>
        <end position="300"/>
    </location>
</feature>
<dbReference type="EMBL" id="FNXY01000004">
    <property type="protein sequence ID" value="SEI92332.1"/>
    <property type="molecule type" value="Genomic_DNA"/>
</dbReference>
<feature type="transmembrane region" description="Helical" evidence="1">
    <location>
        <begin position="338"/>
        <end position="358"/>
    </location>
</feature>
<dbReference type="STRING" id="408657.SAMN04487995_2568"/>
<feature type="domain" description="Lnb N-terminal periplasmic" evidence="3">
    <location>
        <begin position="38"/>
        <end position="176"/>
    </location>
</feature>
<feature type="transmembrane region" description="Helical" evidence="1">
    <location>
        <begin position="248"/>
        <end position="266"/>
    </location>
</feature>
<feature type="transmembrane region" description="Helical" evidence="1">
    <location>
        <begin position="364"/>
        <end position="382"/>
    </location>
</feature>
<feature type="domain" description="Lnb-like transmembrane" evidence="4">
    <location>
        <begin position="246"/>
        <end position="384"/>
    </location>
</feature>
<keyword evidence="1" id="KW-0812">Transmembrane</keyword>
<dbReference type="Pfam" id="PF13387">
    <property type="entry name" value="Lnb_N"/>
    <property type="match status" value="1"/>
</dbReference>
<feature type="transmembrane region" description="Helical" evidence="1">
    <location>
        <begin position="306"/>
        <end position="326"/>
    </location>
</feature>
<protein>
    <submittedName>
        <fullName evidence="5">Uncharacterized protein</fullName>
    </submittedName>
</protein>
<dbReference type="Proteomes" id="UP000199532">
    <property type="component" value="Unassembled WGS sequence"/>
</dbReference>
<evidence type="ECO:0000259" key="4">
    <source>
        <dbReference type="Pfam" id="PF25221"/>
    </source>
</evidence>
<sequence length="388" mass="44604">MKLWILLFFIALKAPALGQNKLSPNAEISIITCGPDQDELYSAFGHSALRVKDPATGLDLVYNYGVFKFDAGFYINFIRGELFYKLGVSRFESFVAFYIHKNRYVHEQLLNLTATQKQSIFNYLEENAKPENATYRYDYFYNNCATKVRDVLVGLFGKQLKFNEHYATPGYTIRMLTGDRLRQQRWGKLAIDLCLGLPMDKKLSLFEYMFLPDYLESGFDNASISGIPLVLDKTVIFNASKAQPTESLFQPWVVFGIFLMITVVISKFDLKRNQRSKWFDLILYPVVGSVGILLLFLWFATDHEAASNNLNLLWACPLHILVPVLTRNKQYYFLLKPYLVATLVLLVMTFPFSVVMSAQLNSDLIAILIILYIRSLTLLRLMKKTILT</sequence>
<dbReference type="OrthoDB" id="319167at2"/>
<dbReference type="Pfam" id="PF25221">
    <property type="entry name" value="5TMH_Lnb"/>
    <property type="match status" value="1"/>
</dbReference>
<keyword evidence="1" id="KW-0472">Membrane</keyword>
<organism evidence="5 6">
    <name type="scientific">Dyadobacter koreensis</name>
    <dbReference type="NCBI Taxonomy" id="408657"/>
    <lineage>
        <taxon>Bacteria</taxon>
        <taxon>Pseudomonadati</taxon>
        <taxon>Bacteroidota</taxon>
        <taxon>Cytophagia</taxon>
        <taxon>Cytophagales</taxon>
        <taxon>Spirosomataceae</taxon>
        <taxon>Dyadobacter</taxon>
    </lineage>
</organism>
<evidence type="ECO:0000313" key="6">
    <source>
        <dbReference type="Proteomes" id="UP000199532"/>
    </source>
</evidence>
<gene>
    <name evidence="5" type="ORF">SAMN04487995_2568</name>
</gene>
<keyword evidence="6" id="KW-1185">Reference proteome</keyword>
<accession>A0A1H6UWJ3</accession>
<dbReference type="InterPro" id="IPR025178">
    <property type="entry name" value="Lnb_N"/>
</dbReference>
<evidence type="ECO:0000256" key="1">
    <source>
        <dbReference type="SAM" id="Phobius"/>
    </source>
</evidence>
<dbReference type="AlphaFoldDB" id="A0A1H6UWJ3"/>
<name>A0A1H6UWJ3_9BACT</name>